<feature type="coiled-coil region" evidence="1">
    <location>
        <begin position="597"/>
        <end position="624"/>
    </location>
</feature>
<feature type="compositionally biased region" description="Low complexity" evidence="2">
    <location>
        <begin position="579"/>
        <end position="591"/>
    </location>
</feature>
<name>A0A061IV81_TRYRA</name>
<feature type="coiled-coil region" evidence="1">
    <location>
        <begin position="807"/>
        <end position="841"/>
    </location>
</feature>
<evidence type="ECO:0000313" key="4">
    <source>
        <dbReference type="Proteomes" id="UP000031737"/>
    </source>
</evidence>
<reference evidence="3 4" key="1">
    <citation type="submission" date="2013-07" db="EMBL/GenBank/DDBJ databases">
        <authorList>
            <person name="Stoco P.H."/>
            <person name="Wagner G."/>
            <person name="Gerber A."/>
            <person name="Zaha A."/>
            <person name="Thompson C."/>
            <person name="Bartholomeu D.C."/>
            <person name="Luckemeyer D.D."/>
            <person name="Bahia D."/>
            <person name="Loreto E."/>
            <person name="Prestes E.B."/>
            <person name="Lima F.M."/>
            <person name="Rodrigues-Luiz G."/>
            <person name="Vallejo G.A."/>
            <person name="Filho J.F."/>
            <person name="Monteiro K.M."/>
            <person name="Tyler K.M."/>
            <person name="de Almeida L.G."/>
            <person name="Ortiz M.F."/>
            <person name="Siervo M.A."/>
            <person name="de Moraes M.H."/>
            <person name="Cunha O.L."/>
            <person name="Mendonca-Neto R."/>
            <person name="Silva R."/>
            <person name="Teixeira S.M."/>
            <person name="Murta S.M."/>
            <person name="Sincero T.C."/>
            <person name="Mendes T.A."/>
            <person name="Urmenyi T.P."/>
            <person name="Silva V.G."/>
            <person name="da Rocha W.D."/>
            <person name="Andersson B."/>
            <person name="Romanha A.J."/>
            <person name="Steindel M."/>
            <person name="de Vasconcelos A.T."/>
            <person name="Grisard E.C."/>
        </authorList>
    </citation>
    <scope>NUCLEOTIDE SEQUENCE [LARGE SCALE GENOMIC DNA]</scope>
    <source>
        <strain evidence="3 4">SC58</strain>
    </source>
</reference>
<feature type="coiled-coil region" evidence="1">
    <location>
        <begin position="667"/>
        <end position="722"/>
    </location>
</feature>
<sequence>MPHSHALLQRRSGVSSYRVRSPGAATSVDKTNSFASGPCPNKRRQRLLDASPLDVPSLGPGGDGADATATPVTSAGVFVTPNPILATLSTGEWLMSSRVHSADPALRSSMERPLLGVVVTAEVGGWLRVREQRNGTIHYQRRLRSGCNPLCLCWSLASCCSFFVGQQCGLVTMLQLQHESIIEVADCVLHEAAVVAMTRVFVHTRGNTVTAENPSGMEQELLLTLDASGVLGVWKTAGPYCIQRVQLSHPPFRCLTSDESLPGGVFVPGGVEGALTAYGGAGGSRGEVFDVALLECPHEVGGAWRRRVTYGGTRAAVISMALAPRPSSAPAGTTLTLWGGTESGALHMWDVAGGAPLRVVHEVTPSCAPIHYLHCVPCIDPQHVWVCTQGGSVTLWDAGRLMLLSELSVSYPRGPAVAPPHSSPRHSHCGGGGTDADTCFLQHLLSDASEAPAHFTLFVRPIEPVLTLRLWSAATDGTVRSWLCQTNLSEVSLGAKPASSAGSDPNAIAMETVCAFIEGKARQFAEETDALRRDIARRTRESEALQARNRVLADAVKAATARIAGQYDEDDMESRKPSESPLPRQQPLSPLGDSQHINSMRATLEDLRRRLQDAFSENERLSTDKMVLRLQLAEQPPRLELAEGGLAAFLPSAPQPAVIAGEGQMTVERLQEELAACQATSEEYLHHWRMEQTRREAAEEECKVCKQRLRALDDELSRAKAQLLVRAAGASARVRSTTHEAAQDGDLDGGRSLEKLAFCCGALSGRRDAAIDGAAMQDWESAWRELHRREQRLAAAQDTMQEKWSDVQQSRVEVDAEAAELRRAQQRLVEREAELLEHAERLCALEEELRRRERRLFQRRSHSR</sequence>
<dbReference type="VEuPathDB" id="TriTrypDB:TRSC58_05279"/>
<dbReference type="EMBL" id="AUPL01005279">
    <property type="protein sequence ID" value="ESL07038.1"/>
    <property type="molecule type" value="Genomic_DNA"/>
</dbReference>
<dbReference type="SUPFAM" id="SSF50978">
    <property type="entry name" value="WD40 repeat-like"/>
    <property type="match status" value="1"/>
</dbReference>
<keyword evidence="1" id="KW-0175">Coiled coil</keyword>
<feature type="compositionally biased region" description="Low complexity" evidence="2">
    <location>
        <begin position="10"/>
        <end position="21"/>
    </location>
</feature>
<evidence type="ECO:0000256" key="1">
    <source>
        <dbReference type="SAM" id="Coils"/>
    </source>
</evidence>
<dbReference type="Proteomes" id="UP000031737">
    <property type="component" value="Unassembled WGS sequence"/>
</dbReference>
<comment type="caution">
    <text evidence="3">The sequence shown here is derived from an EMBL/GenBank/DDBJ whole genome shotgun (WGS) entry which is preliminary data.</text>
</comment>
<evidence type="ECO:0000313" key="3">
    <source>
        <dbReference type="EMBL" id="ESL07038.1"/>
    </source>
</evidence>
<gene>
    <name evidence="3" type="ORF">TRSC58_05279</name>
</gene>
<accession>A0A061IV81</accession>
<feature type="region of interest" description="Disordered" evidence="2">
    <location>
        <begin position="563"/>
        <end position="596"/>
    </location>
</feature>
<evidence type="ECO:0000256" key="2">
    <source>
        <dbReference type="SAM" id="MobiDB-lite"/>
    </source>
</evidence>
<dbReference type="Gene3D" id="2.130.10.10">
    <property type="entry name" value="YVTN repeat-like/Quinoprotein amine dehydrogenase"/>
    <property type="match status" value="1"/>
</dbReference>
<protein>
    <submittedName>
        <fullName evidence="3">Uncharacterized protein</fullName>
    </submittedName>
</protein>
<dbReference type="InterPro" id="IPR015943">
    <property type="entry name" value="WD40/YVTN_repeat-like_dom_sf"/>
</dbReference>
<keyword evidence="4" id="KW-1185">Reference proteome</keyword>
<proteinExistence type="predicted"/>
<dbReference type="OrthoDB" id="266533at2759"/>
<dbReference type="InterPro" id="IPR036322">
    <property type="entry name" value="WD40_repeat_dom_sf"/>
</dbReference>
<organism evidence="3 4">
    <name type="scientific">Trypanosoma rangeli SC58</name>
    <dbReference type="NCBI Taxonomy" id="429131"/>
    <lineage>
        <taxon>Eukaryota</taxon>
        <taxon>Discoba</taxon>
        <taxon>Euglenozoa</taxon>
        <taxon>Kinetoplastea</taxon>
        <taxon>Metakinetoplastina</taxon>
        <taxon>Trypanosomatida</taxon>
        <taxon>Trypanosomatidae</taxon>
        <taxon>Trypanosoma</taxon>
        <taxon>Herpetosoma</taxon>
    </lineage>
</organism>
<feature type="region of interest" description="Disordered" evidence="2">
    <location>
        <begin position="1"/>
        <end position="44"/>
    </location>
</feature>
<dbReference type="AlphaFoldDB" id="A0A061IV81"/>